<dbReference type="InterPro" id="IPR047047">
    <property type="entry name" value="GST_Omega-like_C"/>
</dbReference>
<dbReference type="GO" id="GO:0004364">
    <property type="term" value="F:glutathione transferase activity"/>
    <property type="evidence" value="ECO:0007669"/>
    <property type="project" value="InterPro"/>
</dbReference>
<dbReference type="InParanoid" id="G7DSM3"/>
<feature type="active site" description="Proton donor/acceptor" evidence="1">
    <location>
        <position position="195"/>
    </location>
</feature>
<name>G7DSM3_MIXOS</name>
<dbReference type="SUPFAM" id="SSF52833">
    <property type="entry name" value="Thioredoxin-like"/>
    <property type="match status" value="1"/>
</dbReference>
<dbReference type="InterPro" id="IPR036249">
    <property type="entry name" value="Thioredoxin-like_sf"/>
</dbReference>
<feature type="domain" description="GST C-terminal" evidence="4">
    <location>
        <begin position="169"/>
        <end position="298"/>
    </location>
</feature>
<dbReference type="PIRSF" id="PIRSF015753">
    <property type="entry name" value="GST"/>
    <property type="match status" value="1"/>
</dbReference>
<dbReference type="Pfam" id="PF13409">
    <property type="entry name" value="GST_N_2"/>
    <property type="match status" value="1"/>
</dbReference>
<dbReference type="InterPro" id="IPR010987">
    <property type="entry name" value="Glutathione-S-Trfase_C-like"/>
</dbReference>
<organism evidence="5 6">
    <name type="scientific">Mixia osmundae (strain CBS 9802 / IAM 14324 / JCM 22182 / KY 12970)</name>
    <dbReference type="NCBI Taxonomy" id="764103"/>
    <lineage>
        <taxon>Eukaryota</taxon>
        <taxon>Fungi</taxon>
        <taxon>Dikarya</taxon>
        <taxon>Basidiomycota</taxon>
        <taxon>Pucciniomycotina</taxon>
        <taxon>Mixiomycetes</taxon>
        <taxon>Mixiales</taxon>
        <taxon>Mixiaceae</taxon>
        <taxon>Mixia</taxon>
    </lineage>
</organism>
<sequence length="322" mass="37052">MAPGITSWASKDGDFKRQESQFRDAVEPNADAKFPAEKGRYHLYVSLACPWATRALIVRKLKGLEDFFDVSVVHPFMGEKGWSFGADKYEGQGSGGEEIANVTGDKVYGFEYIRELYFKADPKYSARFTVPVFWDKKQETLVSNESSEIIRFMNTAFNDKIEGKHAKLDLYPQALRKEIDELNDPIYNKVNNGVYKSGFATTQKAYSEAVHPLFEQLDKIEKILDGHDFLVGDQLTEADVRLWVTLIRFDPVYVGHFKCNIRTIRAGYPNINRYMKNLYHNYPAFRDSTDFTHIKVHYYTSHPQVNPTRIVPEGPIPHIEPM</sequence>
<feature type="binding site" evidence="2">
    <location>
        <begin position="127"/>
        <end position="130"/>
    </location>
    <ligand>
        <name>glutathione</name>
        <dbReference type="ChEBI" id="CHEBI:57925"/>
    </ligand>
</feature>
<dbReference type="InterPro" id="IPR040079">
    <property type="entry name" value="Glutathione_S-Trfase"/>
</dbReference>
<comment type="caution">
    <text evidence="5">The sequence shown here is derived from an EMBL/GenBank/DDBJ whole genome shotgun (WGS) entry which is preliminary data.</text>
</comment>
<dbReference type="Pfam" id="PF13410">
    <property type="entry name" value="GST_C_2"/>
    <property type="match status" value="1"/>
</dbReference>
<gene>
    <name evidence="5" type="primary">Mo00227</name>
    <name evidence="5" type="ORF">E5Q_00227</name>
</gene>
<dbReference type="EMBL" id="BABT02000007">
    <property type="protein sequence ID" value="GAA93583.1"/>
    <property type="molecule type" value="Genomic_DNA"/>
</dbReference>
<dbReference type="OrthoDB" id="2309723at2759"/>
<feature type="binding site" evidence="2">
    <location>
        <begin position="145"/>
        <end position="146"/>
    </location>
    <ligand>
        <name>glutathione</name>
        <dbReference type="ChEBI" id="CHEBI:57925"/>
    </ligand>
</feature>
<feature type="site" description="Lowers pKa of active site Cys" evidence="3">
    <location>
        <position position="298"/>
    </location>
</feature>
<dbReference type="FunCoup" id="G7DSM3">
    <property type="interactions" value="163"/>
</dbReference>
<feature type="active site" description="Nucleophile" evidence="1">
    <location>
        <position position="49"/>
    </location>
</feature>
<dbReference type="SFLD" id="SFLDS00019">
    <property type="entry name" value="Glutathione_Transferase_(cytos"/>
    <property type="match status" value="1"/>
</dbReference>
<dbReference type="eggNOG" id="KOG2903">
    <property type="taxonomic scope" value="Eukaryota"/>
</dbReference>
<dbReference type="Gene3D" id="3.40.30.10">
    <property type="entry name" value="Glutaredoxin"/>
    <property type="match status" value="1"/>
</dbReference>
<accession>G7DSM3</accession>
<dbReference type="RefSeq" id="XP_014566513.1">
    <property type="nucleotide sequence ID" value="XM_014711027.1"/>
</dbReference>
<dbReference type="Proteomes" id="UP000009131">
    <property type="component" value="Unassembled WGS sequence"/>
</dbReference>
<evidence type="ECO:0000256" key="1">
    <source>
        <dbReference type="PIRSR" id="PIRSR015753-1"/>
    </source>
</evidence>
<dbReference type="SFLD" id="SFLDG01148">
    <property type="entry name" value="Xi_(cytGST)"/>
    <property type="match status" value="1"/>
</dbReference>
<keyword evidence="6" id="KW-1185">Reference proteome</keyword>
<dbReference type="STRING" id="764103.G7DSM3"/>
<reference evidence="5 6" key="2">
    <citation type="journal article" date="2012" name="Open Biol.">
        <title>Characteristics of nucleosomes and linker DNA regions on the genome of the basidiomycete Mixia osmundae revealed by mono- and dinucleosome mapping.</title>
        <authorList>
            <person name="Nishida H."/>
            <person name="Kondo S."/>
            <person name="Matsumoto T."/>
            <person name="Suzuki Y."/>
            <person name="Yoshikawa H."/>
            <person name="Taylor T.D."/>
            <person name="Sugiyama J."/>
        </authorList>
    </citation>
    <scope>NUCLEOTIDE SEQUENCE [LARGE SCALE GENOMIC DNA]</scope>
    <source>
        <strain evidence="6">CBS 9802 / IAM 14324 / JCM 22182 / KY 12970</strain>
    </source>
</reference>
<evidence type="ECO:0000313" key="6">
    <source>
        <dbReference type="Proteomes" id="UP000009131"/>
    </source>
</evidence>
<protein>
    <recommendedName>
        <fullName evidence="4">GST C-terminal domain-containing protein</fullName>
    </recommendedName>
</protein>
<dbReference type="SUPFAM" id="SSF47616">
    <property type="entry name" value="GST C-terminal domain-like"/>
    <property type="match status" value="1"/>
</dbReference>
<dbReference type="InterPro" id="IPR036282">
    <property type="entry name" value="Glutathione-S-Trfase_C_sf"/>
</dbReference>
<dbReference type="OMA" id="WANSEDG"/>
<dbReference type="HOGENOM" id="CLU_037263_0_1_1"/>
<reference evidence="5 6" key="1">
    <citation type="journal article" date="2011" name="J. Gen. Appl. Microbiol.">
        <title>Draft genome sequencing of the enigmatic basidiomycete Mixia osmundae.</title>
        <authorList>
            <person name="Nishida H."/>
            <person name="Nagatsuka Y."/>
            <person name="Sugiyama J."/>
        </authorList>
    </citation>
    <scope>NUCLEOTIDE SEQUENCE [LARGE SCALE GENOMIC DNA]</scope>
    <source>
        <strain evidence="6">CBS 9802 / IAM 14324 / JCM 22182 / KY 12970</strain>
    </source>
</reference>
<dbReference type="FunFam" id="3.40.30.10:FF:000162">
    <property type="entry name" value="Glutathione S-transferase Gst3"/>
    <property type="match status" value="1"/>
</dbReference>
<dbReference type="PROSITE" id="PS50405">
    <property type="entry name" value="GST_CTER"/>
    <property type="match status" value="1"/>
</dbReference>
<feature type="site" description="Lowers pKa of active site Cys" evidence="3">
    <location>
        <position position="253"/>
    </location>
</feature>
<dbReference type="SFLD" id="SFLDG01206">
    <property type="entry name" value="Xi.1"/>
    <property type="match status" value="1"/>
</dbReference>
<dbReference type="CDD" id="cd03190">
    <property type="entry name" value="GST_C_Omega_like"/>
    <property type="match status" value="1"/>
</dbReference>
<proteinExistence type="predicted"/>
<evidence type="ECO:0000256" key="2">
    <source>
        <dbReference type="PIRSR" id="PIRSR015753-2"/>
    </source>
</evidence>
<dbReference type="InterPro" id="IPR016639">
    <property type="entry name" value="GST_Omega/GSH"/>
</dbReference>
<dbReference type="Gene3D" id="1.20.1050.10">
    <property type="match status" value="1"/>
</dbReference>
<evidence type="ECO:0000313" key="5">
    <source>
        <dbReference type="EMBL" id="GAA93583.1"/>
    </source>
</evidence>
<dbReference type="PANTHER" id="PTHR32419:SF6">
    <property type="entry name" value="GLUTATHIONE S-TRANSFERASE OMEGA-LIKE 1-RELATED"/>
    <property type="match status" value="1"/>
</dbReference>
<evidence type="ECO:0000259" key="4">
    <source>
        <dbReference type="PROSITE" id="PS50405"/>
    </source>
</evidence>
<dbReference type="InterPro" id="IPR004045">
    <property type="entry name" value="Glutathione_S-Trfase_N"/>
</dbReference>
<dbReference type="GO" id="GO:0005737">
    <property type="term" value="C:cytoplasm"/>
    <property type="evidence" value="ECO:0007669"/>
    <property type="project" value="TreeGrafter"/>
</dbReference>
<dbReference type="AlphaFoldDB" id="G7DSM3"/>
<evidence type="ECO:0000256" key="3">
    <source>
        <dbReference type="PIRSR" id="PIRSR015753-3"/>
    </source>
</evidence>
<feature type="binding site" evidence="2">
    <location>
        <position position="82"/>
    </location>
    <ligand>
        <name>glutathione</name>
        <dbReference type="ChEBI" id="CHEBI:57925"/>
    </ligand>
</feature>
<dbReference type="PANTHER" id="PTHR32419">
    <property type="entry name" value="GLUTATHIONYL-HYDROQUINONE REDUCTASE"/>
    <property type="match status" value="1"/>
</dbReference>